<dbReference type="Gene3D" id="1.10.1760.20">
    <property type="match status" value="1"/>
</dbReference>
<gene>
    <name evidence="2" type="primary">thiT</name>
    <name evidence="2" type="ORF">MOO45_00430</name>
</gene>
<dbReference type="InterPro" id="IPR012651">
    <property type="entry name" value="Thia_Transptr_ThiT"/>
</dbReference>
<protein>
    <submittedName>
        <fullName evidence="2">Energy-coupled thiamine transporter ThiT</fullName>
    </submittedName>
</protein>
<feature type="transmembrane region" description="Helical" evidence="1">
    <location>
        <begin position="79"/>
        <end position="100"/>
    </location>
</feature>
<dbReference type="EMBL" id="CP093366">
    <property type="protein sequence ID" value="UQS82197.1"/>
    <property type="molecule type" value="Genomic_DNA"/>
</dbReference>
<feature type="transmembrane region" description="Helical" evidence="1">
    <location>
        <begin position="152"/>
        <end position="177"/>
    </location>
</feature>
<dbReference type="Pfam" id="PF09515">
    <property type="entry name" value="Thia_YuaJ"/>
    <property type="match status" value="1"/>
</dbReference>
<dbReference type="Proteomes" id="UP000831495">
    <property type="component" value="Chromosome"/>
</dbReference>
<keyword evidence="1" id="KW-1133">Transmembrane helix</keyword>
<evidence type="ECO:0000313" key="2">
    <source>
        <dbReference type="EMBL" id="UQS82197.1"/>
    </source>
</evidence>
<keyword evidence="3" id="KW-1185">Reference proteome</keyword>
<organism evidence="2 3">
    <name type="scientific">Bombilactobacillus folatiphilus</name>
    <dbReference type="NCBI Taxonomy" id="2923362"/>
    <lineage>
        <taxon>Bacteria</taxon>
        <taxon>Bacillati</taxon>
        <taxon>Bacillota</taxon>
        <taxon>Bacilli</taxon>
        <taxon>Lactobacillales</taxon>
        <taxon>Lactobacillaceae</taxon>
        <taxon>Bombilactobacillus</taxon>
    </lineage>
</organism>
<keyword evidence="1" id="KW-0472">Membrane</keyword>
<evidence type="ECO:0000313" key="3">
    <source>
        <dbReference type="Proteomes" id="UP000831495"/>
    </source>
</evidence>
<evidence type="ECO:0000256" key="1">
    <source>
        <dbReference type="SAM" id="Phobius"/>
    </source>
</evidence>
<sequence>MKKNSLQSITEGAIIVALAMVLSYIPHSVGISSIEVLYGVVPLFLYSWRRGFKAGVIAGIAWGLLDLILRGLSSGSVLNAWQGILEYPVAFGLLGLAGIWSKAIKTKLDEHLSIGSLVIISSLVALFGKYLIHFFAGVLVWGSYAPKAFNPWTWSLLVNGGSAIVTLVFVIIIMLLLKRVLPKIINWRLK</sequence>
<name>A0ABY4P9W9_9LACO</name>
<feature type="transmembrane region" description="Helical" evidence="1">
    <location>
        <begin position="112"/>
        <end position="132"/>
    </location>
</feature>
<dbReference type="RefSeq" id="WP_249514467.1">
    <property type="nucleotide sequence ID" value="NZ_CP093366.1"/>
</dbReference>
<keyword evidence="1" id="KW-0812">Transmembrane</keyword>
<dbReference type="NCBIfam" id="TIGR02357">
    <property type="entry name" value="ECF_ThiT_YuaJ"/>
    <property type="match status" value="1"/>
</dbReference>
<feature type="transmembrane region" description="Helical" evidence="1">
    <location>
        <begin position="9"/>
        <end position="25"/>
    </location>
</feature>
<accession>A0ABY4P9W9</accession>
<reference evidence="2" key="1">
    <citation type="journal article" date="2022" name="Int. J. Syst. Evol. Microbiol.">
        <title>Apilactobacillus apisilvae sp. nov., Nicolia spurrieriana gen. nov. sp. nov., Bombilactobacillus folatiphilus sp. nov. and Bombilactobacillus thymidiniphilus sp. nov., four new lactic acid bacterial isolates from stingless bees Tetragonula carbonaria and Austroplebeia australis.</title>
        <authorList>
            <person name="Oliphant S.A."/>
            <person name="Watson-Haigh N.S."/>
            <person name="Sumby K.M."/>
            <person name="Gardner J."/>
            <person name="Groom S."/>
            <person name="Jiranek V."/>
        </authorList>
    </citation>
    <scope>NUCLEOTIDE SEQUENCE</scope>
    <source>
        <strain evidence="2">SG4_D2</strain>
    </source>
</reference>
<proteinExistence type="predicted"/>